<dbReference type="Proteomes" id="UP000222788">
    <property type="component" value="Unassembled WGS sequence"/>
</dbReference>
<feature type="region of interest" description="Disordered" evidence="1">
    <location>
        <begin position="287"/>
        <end position="323"/>
    </location>
</feature>
<dbReference type="PANTHER" id="PTHR40635">
    <property type="match status" value="1"/>
</dbReference>
<reference evidence="2 3" key="2">
    <citation type="journal article" date="2013" name="IMA Fungus">
        <title>IMA Genome-F 1: Ceratocystis fimbriata: Draft nuclear genome sequence for the plant pathogen, Ceratocystis fimbriata.</title>
        <authorList>
            <person name="Wilken P.M."/>
            <person name="Steenkamp E.T."/>
            <person name="Wingfield M.J."/>
            <person name="de Beer Z.W."/>
            <person name="Wingfield B.D."/>
        </authorList>
    </citation>
    <scope>NUCLEOTIDE SEQUENCE [LARGE SCALE GENOMIC DNA]</scope>
    <source>
        <strain evidence="2 3">CBS 114723</strain>
    </source>
</reference>
<sequence>MPPLRRYLRISKHHILECHIYTDPPALQQSWLLNPRKPLLHQIFEHIKPTVIPKVLQARENDQWGKKKKPGQKKPDVVVTDEFEVAITLLPTAERHSVLQKHKHFSDRASYKLQSSAKGLIAQSRLAPVDADTEDGRTNNEPTVVIREESDDEQPIPAASMAPRRRGKRPRSVTIGDHIRTNESNDAAPTEVIRDANHASEEEDAENSGDGSPDSDSLSVSGSGMFVSSGEEDNHEETNANSDTPNPPKRVRQLGLTTDDDKKMKMEISYEGFAVYGHILCLVIKKPSPTAAKRGSKGKKAKHEPGAMESWLSTQLPAQDYDD</sequence>
<dbReference type="EMBL" id="APWK03000033">
    <property type="protein sequence ID" value="PHH53985.1"/>
    <property type="molecule type" value="Genomic_DNA"/>
</dbReference>
<evidence type="ECO:0000313" key="3">
    <source>
        <dbReference type="Proteomes" id="UP000222788"/>
    </source>
</evidence>
<feature type="region of interest" description="Disordered" evidence="1">
    <location>
        <begin position="124"/>
        <end position="258"/>
    </location>
</feature>
<gene>
    <name evidence="2" type="ORF">CFIMG_008075RA00001</name>
</gene>
<keyword evidence="3" id="KW-1185">Reference proteome</keyword>
<accession>A0A2C5X6U6</accession>
<proteinExistence type="predicted"/>
<name>A0A2C5X6U6_9PEZI</name>
<protein>
    <submittedName>
        <fullName evidence="2">Uncharacterized protein</fullName>
    </submittedName>
</protein>
<comment type="caution">
    <text evidence="2">The sequence shown here is derived from an EMBL/GenBank/DDBJ whole genome shotgun (WGS) entry which is preliminary data.</text>
</comment>
<feature type="compositionally biased region" description="Low complexity" evidence="1">
    <location>
        <begin position="208"/>
        <end position="229"/>
    </location>
</feature>
<reference evidence="2 3" key="1">
    <citation type="journal article" date="2013" name="Fungal Biol.">
        <title>Analysis of microsatellite markers in the genome of the plant pathogen Ceratocystis fimbriata.</title>
        <authorList>
            <person name="Simpson M.C."/>
            <person name="Wilken P.M."/>
            <person name="Coetzee M.P."/>
            <person name="Wingfield M.J."/>
            <person name="Wingfield B.D."/>
        </authorList>
    </citation>
    <scope>NUCLEOTIDE SEQUENCE [LARGE SCALE GENOMIC DNA]</scope>
    <source>
        <strain evidence="2 3">CBS 114723</strain>
    </source>
</reference>
<evidence type="ECO:0000256" key="1">
    <source>
        <dbReference type="SAM" id="MobiDB-lite"/>
    </source>
</evidence>
<dbReference type="AlphaFoldDB" id="A0A2C5X6U6"/>
<evidence type="ECO:0000313" key="2">
    <source>
        <dbReference type="EMBL" id="PHH53985.1"/>
    </source>
</evidence>
<organism evidence="2 3">
    <name type="scientific">Ceratocystis fimbriata CBS 114723</name>
    <dbReference type="NCBI Taxonomy" id="1035309"/>
    <lineage>
        <taxon>Eukaryota</taxon>
        <taxon>Fungi</taxon>
        <taxon>Dikarya</taxon>
        <taxon>Ascomycota</taxon>
        <taxon>Pezizomycotina</taxon>
        <taxon>Sordariomycetes</taxon>
        <taxon>Hypocreomycetidae</taxon>
        <taxon>Microascales</taxon>
        <taxon>Ceratocystidaceae</taxon>
        <taxon>Ceratocystis</taxon>
    </lineage>
</organism>
<dbReference type="OrthoDB" id="5374757at2759"/>
<dbReference type="PANTHER" id="PTHR40635:SF1">
    <property type="match status" value="1"/>
</dbReference>